<dbReference type="Pfam" id="PF07993">
    <property type="entry name" value="NAD_binding_4"/>
    <property type="match status" value="1"/>
</dbReference>
<dbReference type="Pfam" id="PF23562">
    <property type="entry name" value="AMP-binding_C_3"/>
    <property type="match status" value="1"/>
</dbReference>
<dbReference type="InterPro" id="IPR013120">
    <property type="entry name" value="FAR_NAD-bd"/>
</dbReference>
<protein>
    <recommendedName>
        <fullName evidence="3">Thioester reductase (TE) domain-containing protein</fullName>
    </recommendedName>
</protein>
<proteinExistence type="predicted"/>
<dbReference type="InterPro" id="IPR051414">
    <property type="entry name" value="Adenylate-forming_Reductase"/>
</dbReference>
<accession>A0AAD6MRX8</accession>
<comment type="caution">
    <text evidence="4">The sequence shown here is derived from an EMBL/GenBank/DDBJ whole genome shotgun (WGS) entry which is preliminary data.</text>
</comment>
<evidence type="ECO:0000259" key="3">
    <source>
        <dbReference type="Pfam" id="PF07993"/>
    </source>
</evidence>
<dbReference type="PANTHER" id="PTHR43439:SF2">
    <property type="entry name" value="ENZYME, PUTATIVE (JCVI)-RELATED"/>
    <property type="match status" value="1"/>
</dbReference>
<reference evidence="4" key="1">
    <citation type="journal article" date="2023" name="IMA Fungus">
        <title>Comparative genomic study of the Penicillium genus elucidates a diverse pangenome and 15 lateral gene transfer events.</title>
        <authorList>
            <person name="Petersen C."/>
            <person name="Sorensen T."/>
            <person name="Nielsen M.R."/>
            <person name="Sondergaard T.E."/>
            <person name="Sorensen J.L."/>
            <person name="Fitzpatrick D.A."/>
            <person name="Frisvad J.C."/>
            <person name="Nielsen K.L."/>
        </authorList>
    </citation>
    <scope>NUCLEOTIDE SEQUENCE</scope>
    <source>
        <strain evidence="4">IBT 17514</strain>
    </source>
</reference>
<keyword evidence="5" id="KW-1185">Reference proteome</keyword>
<keyword evidence="2" id="KW-0597">Phosphoprotein</keyword>
<feature type="domain" description="Thioester reductase (TE)" evidence="3">
    <location>
        <begin position="412"/>
        <end position="651"/>
    </location>
</feature>
<sequence>MSLSQKDVERKMLNSLISTLLADSTVAFHRSMYQWASEPDAYKQAENLDFMVYAGGPLAPGVGQRLSEYADVCQMYGSLENGQVQMLVAQPGEWQYLEPNPAEECDMQEIEEGSGLYEMVLHQDERFHDRRTLSHTFPDVKEWRTKDLFTLHPTKKGLWQFHSRTDDVIVLGSGYKVFPLPMEIALQADPNIAGALIIGNGRPVVALIIDPAPSVKMLSKDDFMEGIWPSVVTANALAASYTKIQRSHILLTDPEIGFPRTPKGTIVRKLSEALYTPTIDSVFNGIEEDGSEAGSLEKIWAHETKSFIRSAIRAIRPDSEVLLKDDDDFFIARAMDPLNVVGLAQKLKLALSSSMSSDDNTLINWRVAIYESPTINSLTKAIISSRFDQRERNMRSQGPSSSSKGQRIVLLGARGRLERFLVKALLDSPGVASLTCLDRARGVSPSTAFQECASELGISIDAGDPRLQFITVDISKTNLNIPQEQLDFILKNVNLIIHNLWAVNFAYSLESFQSGMFKGLSSMIEIANNASYQPRLVFSSSIGSVQNWSARISSTIPLPKDVIKSPDLAAATGYAQSKQAAERVLAAAGKKLQLPISILRIRFIGSQSIGPVKWQSKDTLRSLVLLSEATKLVPNDMGEVDYIPVNVLSKIVRDVALQEKREFGAQFYNLVHPKPVPFATLAGALQSCIPSSKQVTFAEWVDHLSNLPDQALSTELEAERVGMLPFFQSLQAMESPPLRVDTTKAQAISEHLANL</sequence>
<gene>
    <name evidence="4" type="ORF">N7493_010707</name>
</gene>
<evidence type="ECO:0000256" key="2">
    <source>
        <dbReference type="ARBA" id="ARBA00022553"/>
    </source>
</evidence>
<evidence type="ECO:0000313" key="5">
    <source>
        <dbReference type="Proteomes" id="UP001215712"/>
    </source>
</evidence>
<dbReference type="Proteomes" id="UP001215712">
    <property type="component" value="Unassembled WGS sequence"/>
</dbReference>
<dbReference type="Gene3D" id="3.40.50.720">
    <property type="entry name" value="NAD(P)-binding Rossmann-like Domain"/>
    <property type="match status" value="1"/>
</dbReference>
<dbReference type="PANTHER" id="PTHR43439">
    <property type="entry name" value="PHENYLACETATE-COENZYME A LIGASE"/>
    <property type="match status" value="1"/>
</dbReference>
<name>A0AAD6MRX8_9EURO</name>
<organism evidence="4 5">
    <name type="scientific">Penicillium malachiteum</name>
    <dbReference type="NCBI Taxonomy" id="1324776"/>
    <lineage>
        <taxon>Eukaryota</taxon>
        <taxon>Fungi</taxon>
        <taxon>Dikarya</taxon>
        <taxon>Ascomycota</taxon>
        <taxon>Pezizomycotina</taxon>
        <taxon>Eurotiomycetes</taxon>
        <taxon>Eurotiomycetidae</taxon>
        <taxon>Eurotiales</taxon>
        <taxon>Aspergillaceae</taxon>
        <taxon>Penicillium</taxon>
    </lineage>
</organism>
<dbReference type="AlphaFoldDB" id="A0AAD6MRX8"/>
<dbReference type="SUPFAM" id="SSF51735">
    <property type="entry name" value="NAD(P)-binding Rossmann-fold domains"/>
    <property type="match status" value="1"/>
</dbReference>
<keyword evidence="1" id="KW-0596">Phosphopantetheine</keyword>
<evidence type="ECO:0000256" key="1">
    <source>
        <dbReference type="ARBA" id="ARBA00022450"/>
    </source>
</evidence>
<dbReference type="InterPro" id="IPR036291">
    <property type="entry name" value="NAD(P)-bd_dom_sf"/>
</dbReference>
<reference evidence="4" key="2">
    <citation type="submission" date="2023-01" db="EMBL/GenBank/DDBJ databases">
        <authorList>
            <person name="Petersen C."/>
        </authorList>
    </citation>
    <scope>NUCLEOTIDE SEQUENCE</scope>
    <source>
        <strain evidence="4">IBT 17514</strain>
    </source>
</reference>
<dbReference type="SUPFAM" id="SSF56801">
    <property type="entry name" value="Acetyl-CoA synthetase-like"/>
    <property type="match status" value="1"/>
</dbReference>
<evidence type="ECO:0000313" key="4">
    <source>
        <dbReference type="EMBL" id="KAJ5709373.1"/>
    </source>
</evidence>
<dbReference type="EMBL" id="JAQJAN010000019">
    <property type="protein sequence ID" value="KAJ5709373.1"/>
    <property type="molecule type" value="Genomic_DNA"/>
</dbReference>